<dbReference type="EMBL" id="CAKKLH010000309">
    <property type="protein sequence ID" value="CAH0111009.1"/>
    <property type="molecule type" value="Genomic_DNA"/>
</dbReference>
<dbReference type="OrthoDB" id="6357797at2759"/>
<dbReference type="InterPro" id="IPR032675">
    <property type="entry name" value="LRR_dom_sf"/>
</dbReference>
<keyword evidence="2" id="KW-1185">Reference proteome</keyword>
<dbReference type="PANTHER" id="PTHR13318:SF247">
    <property type="entry name" value="GH16156P"/>
    <property type="match status" value="1"/>
</dbReference>
<comment type="caution">
    <text evidence="1">The sequence shown here is derived from an EMBL/GenBank/DDBJ whole genome shotgun (WGS) entry which is preliminary data.</text>
</comment>
<dbReference type="GO" id="GO:0019005">
    <property type="term" value="C:SCF ubiquitin ligase complex"/>
    <property type="evidence" value="ECO:0007669"/>
    <property type="project" value="TreeGrafter"/>
</dbReference>
<organism evidence="1 2">
    <name type="scientific">Daphnia galeata</name>
    <dbReference type="NCBI Taxonomy" id="27404"/>
    <lineage>
        <taxon>Eukaryota</taxon>
        <taxon>Metazoa</taxon>
        <taxon>Ecdysozoa</taxon>
        <taxon>Arthropoda</taxon>
        <taxon>Crustacea</taxon>
        <taxon>Branchiopoda</taxon>
        <taxon>Diplostraca</taxon>
        <taxon>Cladocera</taxon>
        <taxon>Anomopoda</taxon>
        <taxon>Daphniidae</taxon>
        <taxon>Daphnia</taxon>
    </lineage>
</organism>
<evidence type="ECO:0000313" key="2">
    <source>
        <dbReference type="Proteomes" id="UP000789390"/>
    </source>
</evidence>
<evidence type="ECO:0000313" key="1">
    <source>
        <dbReference type="EMBL" id="CAH0111009.1"/>
    </source>
</evidence>
<protein>
    <submittedName>
        <fullName evidence="1">Uncharacterized protein</fullName>
    </submittedName>
</protein>
<dbReference type="Proteomes" id="UP000789390">
    <property type="component" value="Unassembled WGS sequence"/>
</dbReference>
<name>A0A8J2RYU2_9CRUS</name>
<dbReference type="AlphaFoldDB" id="A0A8J2RYU2"/>
<sequence>MPQVKSVKSLTEICIDFIVESQKFFSEKLPLGVLEDCADALDSDKPAINPFDELPSGLLEELVRILKKKESSDIYPHRYKITPLFKLLVTPRLRTLDLTTINENCDISDVLHLATIRCPNLETLRFDYTTSQYVGSFNFIPKFTFRLPETGDDCFYLIGKHCPALRELYCEGCQATDDGILKLCVVGNCKSIRKLNLESCFKTLLECLAIIAQTAIDQKLSLPKYSLSALYILHNTIYKSGSLQQSVLLCPDVTEVYLTARKRGLKDTDLRSLLSLEKLYTIEFSHGIILGHLPGGSALIDRELSFDGVVPLLKKFGNYLKKIFMVRNHSDITSESLLTLLSSPSLSHIELFMALCNTLTDNVIQMAAKIHSFRNLECLHLFHCNLVTKKGIDIFWKESNPLREIRVCSLNYHSGFTKEDLIDWNNNAIWIQKNWQFQLIFTCFYKHIYLGGHIWEGEEPEGIIF</sequence>
<proteinExistence type="predicted"/>
<gene>
    <name evidence="1" type="ORF">DGAL_LOCUS14618</name>
</gene>
<dbReference type="Gene3D" id="3.80.10.10">
    <property type="entry name" value="Ribonuclease Inhibitor"/>
    <property type="match status" value="2"/>
</dbReference>
<dbReference type="GO" id="GO:0031146">
    <property type="term" value="P:SCF-dependent proteasomal ubiquitin-dependent protein catabolic process"/>
    <property type="evidence" value="ECO:0007669"/>
    <property type="project" value="TreeGrafter"/>
</dbReference>
<dbReference type="SUPFAM" id="SSF52047">
    <property type="entry name" value="RNI-like"/>
    <property type="match status" value="1"/>
</dbReference>
<accession>A0A8J2RYU2</accession>
<reference evidence="1" key="1">
    <citation type="submission" date="2021-11" db="EMBL/GenBank/DDBJ databases">
        <authorList>
            <person name="Schell T."/>
        </authorList>
    </citation>
    <scope>NUCLEOTIDE SEQUENCE</scope>
    <source>
        <strain evidence="1">M5</strain>
    </source>
</reference>
<dbReference type="PANTHER" id="PTHR13318">
    <property type="entry name" value="PARTNER OF PAIRED, ISOFORM B-RELATED"/>
    <property type="match status" value="1"/>
</dbReference>